<keyword evidence="4" id="KW-1185">Reference proteome</keyword>
<accession>A0A1N6U818</accession>
<dbReference type="PANTHER" id="PTHR43767">
    <property type="entry name" value="LONG-CHAIN-FATTY-ACID--COA LIGASE"/>
    <property type="match status" value="1"/>
</dbReference>
<protein>
    <submittedName>
        <fullName evidence="3">Acyl-coenzyme A synthetase/AMP-(Fatty) acid ligase</fullName>
    </submittedName>
</protein>
<dbReference type="Pfam" id="PF00501">
    <property type="entry name" value="AMP-binding"/>
    <property type="match status" value="1"/>
</dbReference>
<sequence>MTHPGPATLPLLAHTQPDAVVAWRHDGPVTVERFLGDVWRLAAGLPDGKHVLNVCADRYRFTVGLAASLVRGKISLLPSTHTPETVRQLRVFAPDAFCLTDSPACDIDLPQHRFPDFEEATPSPEGCAVPMIDVDQTVAYVFTSGSTGAPMPHPKTWGALVRNIAAEADRLGVVGTPFTLIGTVPPQHMYGFESTVLLALLSGGSIWSGRPFYPADIAGALDAVPRPRVLVSTPFHLRTLLAADAAVPPADLVVSATAPLSGNLAVAVEAQLQCPLIEIYGCTETGQTATRRTAETAEWQLMRGLRLSVEDGKVWAHGGHVETPTMLGDIIEPTSGDRFLLHGRSADLVNIAGKRSSLGYLNHQLNAIPGVVDGSFFMPDDEQSDGVTRLTAVVVAPGLDRATLLQALRERIDPLFLPRPLIFADALPRNATGKLPRAALEELRRTLGGE</sequence>
<evidence type="ECO:0000313" key="4">
    <source>
        <dbReference type="Proteomes" id="UP000186819"/>
    </source>
</evidence>
<evidence type="ECO:0000256" key="1">
    <source>
        <dbReference type="ARBA" id="ARBA00022598"/>
    </source>
</evidence>
<dbReference type="RefSeq" id="WP_076601935.1">
    <property type="nucleotide sequence ID" value="NZ_FTMD01000005.1"/>
</dbReference>
<dbReference type="InterPro" id="IPR042099">
    <property type="entry name" value="ANL_N_sf"/>
</dbReference>
<dbReference type="InterPro" id="IPR000873">
    <property type="entry name" value="AMP-dep_synth/lig_dom"/>
</dbReference>
<proteinExistence type="predicted"/>
<dbReference type="InterPro" id="IPR045851">
    <property type="entry name" value="AMP-bd_C_sf"/>
</dbReference>
<keyword evidence="1 3" id="KW-0436">Ligase</keyword>
<dbReference type="Gene3D" id="3.30.300.30">
    <property type="match status" value="1"/>
</dbReference>
<gene>
    <name evidence="3" type="ORF">SAMN05421829_105262</name>
</gene>
<dbReference type="AlphaFoldDB" id="A0A1N6U818"/>
<dbReference type="STRING" id="34027.SAMN05421829_105262"/>
<organism evidence="3 4">
    <name type="scientific">Aromatoleum tolulyticum</name>
    <dbReference type="NCBI Taxonomy" id="34027"/>
    <lineage>
        <taxon>Bacteria</taxon>
        <taxon>Pseudomonadati</taxon>
        <taxon>Pseudomonadota</taxon>
        <taxon>Betaproteobacteria</taxon>
        <taxon>Rhodocyclales</taxon>
        <taxon>Rhodocyclaceae</taxon>
        <taxon>Aromatoleum</taxon>
    </lineage>
</organism>
<evidence type="ECO:0000313" key="3">
    <source>
        <dbReference type="EMBL" id="SIQ61765.1"/>
    </source>
</evidence>
<dbReference type="EMBL" id="FTMD01000005">
    <property type="protein sequence ID" value="SIQ61765.1"/>
    <property type="molecule type" value="Genomic_DNA"/>
</dbReference>
<dbReference type="Gene3D" id="3.40.50.12780">
    <property type="entry name" value="N-terminal domain of ligase-like"/>
    <property type="match status" value="1"/>
</dbReference>
<dbReference type="SUPFAM" id="SSF56801">
    <property type="entry name" value="Acetyl-CoA synthetase-like"/>
    <property type="match status" value="1"/>
</dbReference>
<dbReference type="InterPro" id="IPR050237">
    <property type="entry name" value="ATP-dep_AMP-bd_enzyme"/>
</dbReference>
<feature type="domain" description="AMP-dependent synthetase/ligase" evidence="2">
    <location>
        <begin position="118"/>
        <end position="291"/>
    </location>
</feature>
<dbReference type="GO" id="GO:0016874">
    <property type="term" value="F:ligase activity"/>
    <property type="evidence" value="ECO:0007669"/>
    <property type="project" value="UniProtKB-KW"/>
</dbReference>
<dbReference type="PANTHER" id="PTHR43767:SF8">
    <property type="entry name" value="LONG-CHAIN-FATTY-ACID--COA LIGASE"/>
    <property type="match status" value="1"/>
</dbReference>
<evidence type="ECO:0000259" key="2">
    <source>
        <dbReference type="Pfam" id="PF00501"/>
    </source>
</evidence>
<dbReference type="Proteomes" id="UP000186819">
    <property type="component" value="Unassembled WGS sequence"/>
</dbReference>
<name>A0A1N6U818_9RHOO</name>
<reference evidence="4" key="1">
    <citation type="submission" date="2017-01" db="EMBL/GenBank/DDBJ databases">
        <authorList>
            <person name="Varghese N."/>
            <person name="Submissions S."/>
        </authorList>
    </citation>
    <scope>NUCLEOTIDE SEQUENCE [LARGE SCALE GENOMIC DNA]</scope>
    <source>
        <strain evidence="4">ATCC 51758</strain>
    </source>
</reference>